<dbReference type="GO" id="GO:0005694">
    <property type="term" value="C:chromosome"/>
    <property type="evidence" value="ECO:0007669"/>
    <property type="project" value="TreeGrafter"/>
</dbReference>
<comment type="similarity">
    <text evidence="1">Belongs to the helicase family. RecQ subfamily.</text>
</comment>
<dbReference type="EMBL" id="LWDD02001245">
    <property type="protein sequence ID" value="KAE8250315.1"/>
    <property type="molecule type" value="Genomic_DNA"/>
</dbReference>
<reference evidence="7" key="3">
    <citation type="submission" date="2020-10" db="EMBL/GenBank/DDBJ databases">
        <authorList>
            <person name="Sedaghatjoo S."/>
        </authorList>
    </citation>
    <scope>NUCLEOTIDE SEQUENCE</scope>
    <source>
        <strain evidence="7">AZH3</strain>
    </source>
</reference>
<dbReference type="GO" id="GO:0043138">
    <property type="term" value="F:3'-5' DNA helicase activity"/>
    <property type="evidence" value="ECO:0007669"/>
    <property type="project" value="UniProtKB-EC"/>
</dbReference>
<evidence type="ECO:0000256" key="1">
    <source>
        <dbReference type="ARBA" id="ARBA00005446"/>
    </source>
</evidence>
<keyword evidence="3" id="KW-0413">Isomerase</keyword>
<keyword evidence="10" id="KW-1185">Reference proteome</keyword>
<comment type="caution">
    <text evidence="8">The sequence shown here is derived from an EMBL/GenBank/DDBJ whole genome shotgun (WGS) entry which is preliminary data.</text>
</comment>
<dbReference type="Gene3D" id="3.40.50.300">
    <property type="entry name" value="P-loop containing nucleotide triphosphate hydrolases"/>
    <property type="match status" value="1"/>
</dbReference>
<evidence type="ECO:0000256" key="4">
    <source>
        <dbReference type="ARBA" id="ARBA00034617"/>
    </source>
</evidence>
<comment type="catalytic activity">
    <reaction evidence="4">
        <text>Couples ATP hydrolysis with the unwinding of duplex DNA by translocating in the 3'-5' direction.</text>
        <dbReference type="EC" id="5.6.2.4"/>
    </reaction>
</comment>
<evidence type="ECO:0000313" key="8">
    <source>
        <dbReference type="EMBL" id="KAE8250315.1"/>
    </source>
</evidence>
<dbReference type="PANTHER" id="PTHR13710">
    <property type="entry name" value="DNA HELICASE RECQ FAMILY MEMBER"/>
    <property type="match status" value="1"/>
</dbReference>
<evidence type="ECO:0000313" key="10">
    <source>
        <dbReference type="Proteomes" id="UP000836402"/>
    </source>
</evidence>
<sequence length="176" mass="19220">MRKKGGTIVYVRSIQECEQYAQKLGCAYYHTEAKNADEAARMKDFLATFLAGYTDLIVCTAAAAAGLDRPDIRDVIHARLPYGLIEWAQAVGRTDRDGLPAEATICCSDTDIYRASTATNTPFVDDATLDGVQLRGFVQAGRCRREKMSRAMDADVWACGELGKDTGCDTCDSTRA</sequence>
<name>A0A177T3E7_9BASI</name>
<dbReference type="InterPro" id="IPR027417">
    <property type="entry name" value="P-loop_NTPase"/>
</dbReference>
<feature type="domain" description="Helicase C-terminal" evidence="6">
    <location>
        <begin position="1"/>
        <end position="135"/>
    </location>
</feature>
<evidence type="ECO:0000256" key="3">
    <source>
        <dbReference type="ARBA" id="ARBA00023235"/>
    </source>
</evidence>
<dbReference type="AlphaFoldDB" id="A0A177T3E7"/>
<protein>
    <recommendedName>
        <fullName evidence="5">DNA 3'-5' helicase</fullName>
        <ecNumber evidence="5">5.6.2.4</ecNumber>
    </recommendedName>
</protein>
<organism evidence="8 9">
    <name type="scientific">Tilletia caries</name>
    <name type="common">wheat bunt fungus</name>
    <dbReference type="NCBI Taxonomy" id="13290"/>
    <lineage>
        <taxon>Eukaryota</taxon>
        <taxon>Fungi</taxon>
        <taxon>Dikarya</taxon>
        <taxon>Basidiomycota</taxon>
        <taxon>Ustilaginomycotina</taxon>
        <taxon>Exobasidiomycetes</taxon>
        <taxon>Tilletiales</taxon>
        <taxon>Tilletiaceae</taxon>
        <taxon>Tilletia</taxon>
    </lineage>
</organism>
<evidence type="ECO:0000313" key="9">
    <source>
        <dbReference type="Proteomes" id="UP000077671"/>
    </source>
</evidence>
<dbReference type="GO" id="GO:0003677">
    <property type="term" value="F:DNA binding"/>
    <property type="evidence" value="ECO:0007669"/>
    <property type="project" value="UniProtKB-KW"/>
</dbReference>
<dbReference type="EC" id="5.6.2.4" evidence="5"/>
<dbReference type="GO" id="GO:0005737">
    <property type="term" value="C:cytoplasm"/>
    <property type="evidence" value="ECO:0007669"/>
    <property type="project" value="TreeGrafter"/>
</dbReference>
<evidence type="ECO:0000313" key="7">
    <source>
        <dbReference type="EMBL" id="CAD6943118.1"/>
    </source>
</evidence>
<proteinExistence type="inferred from homology"/>
<evidence type="ECO:0000259" key="6">
    <source>
        <dbReference type="PROSITE" id="PS51194"/>
    </source>
</evidence>
<evidence type="ECO:0000256" key="5">
    <source>
        <dbReference type="ARBA" id="ARBA00034808"/>
    </source>
</evidence>
<reference evidence="8" key="2">
    <citation type="journal article" date="2019" name="IMA Fungus">
        <title>Genome sequencing and comparison of five Tilletia species to identify candidate genes for the detection of regulated species infecting wheat.</title>
        <authorList>
            <person name="Nguyen H.D.T."/>
            <person name="Sultana T."/>
            <person name="Kesanakurti P."/>
            <person name="Hambleton S."/>
        </authorList>
    </citation>
    <scope>NUCLEOTIDE SEQUENCE</scope>
    <source>
        <strain evidence="8">DAOMC 238032</strain>
    </source>
</reference>
<dbReference type="InterPro" id="IPR001650">
    <property type="entry name" value="Helicase_C-like"/>
</dbReference>
<dbReference type="PROSITE" id="PS51194">
    <property type="entry name" value="HELICASE_CTER"/>
    <property type="match status" value="1"/>
</dbReference>
<dbReference type="SUPFAM" id="SSF52540">
    <property type="entry name" value="P-loop containing nucleoside triphosphate hydrolases"/>
    <property type="match status" value="1"/>
</dbReference>
<dbReference type="GO" id="GO:0009378">
    <property type="term" value="F:four-way junction helicase activity"/>
    <property type="evidence" value="ECO:0007669"/>
    <property type="project" value="TreeGrafter"/>
</dbReference>
<evidence type="ECO:0000256" key="2">
    <source>
        <dbReference type="ARBA" id="ARBA00023125"/>
    </source>
</evidence>
<dbReference type="Proteomes" id="UP000077671">
    <property type="component" value="Unassembled WGS sequence"/>
</dbReference>
<dbReference type="PANTHER" id="PTHR13710:SF105">
    <property type="entry name" value="ATP-DEPENDENT DNA HELICASE Q1"/>
    <property type="match status" value="1"/>
</dbReference>
<dbReference type="Proteomes" id="UP000836402">
    <property type="component" value="Unassembled WGS sequence"/>
</dbReference>
<reference evidence="8" key="1">
    <citation type="submission" date="2016-04" db="EMBL/GenBank/DDBJ databases">
        <authorList>
            <person name="Nguyen H.D."/>
            <person name="Kesanakurti P."/>
            <person name="Cullis J."/>
            <person name="Levesque C.A."/>
            <person name="Hambleton S."/>
        </authorList>
    </citation>
    <scope>NUCLEOTIDE SEQUENCE</scope>
    <source>
        <strain evidence="8">DAOMC 238032</strain>
    </source>
</reference>
<accession>A0A177T3E7</accession>
<dbReference type="SMART" id="SM00490">
    <property type="entry name" value="HELICc"/>
    <property type="match status" value="1"/>
</dbReference>
<dbReference type="EMBL" id="CAJHJG010004667">
    <property type="protein sequence ID" value="CAD6943118.1"/>
    <property type="molecule type" value="Genomic_DNA"/>
</dbReference>
<dbReference type="Pfam" id="PF00271">
    <property type="entry name" value="Helicase_C"/>
    <property type="match status" value="1"/>
</dbReference>
<keyword evidence="2" id="KW-0238">DNA-binding</keyword>
<dbReference type="GO" id="GO:0000724">
    <property type="term" value="P:double-strand break repair via homologous recombination"/>
    <property type="evidence" value="ECO:0007669"/>
    <property type="project" value="TreeGrafter"/>
</dbReference>
<gene>
    <name evidence="8" type="ORF">A4X03_0g6465</name>
    <name evidence="7" type="ORF">JKIAZH3_G6503</name>
</gene>